<dbReference type="InterPro" id="IPR011576">
    <property type="entry name" value="Pyridox_Oxase_N"/>
</dbReference>
<proteinExistence type="predicted"/>
<evidence type="ECO:0000259" key="2">
    <source>
        <dbReference type="Pfam" id="PF01243"/>
    </source>
</evidence>
<dbReference type="InterPro" id="IPR012349">
    <property type="entry name" value="Split_barrel_FMN-bd"/>
</dbReference>
<feature type="coiled-coil region" evidence="1">
    <location>
        <begin position="174"/>
        <end position="201"/>
    </location>
</feature>
<dbReference type="PANTHER" id="PTHR42815">
    <property type="entry name" value="FAD-BINDING, PUTATIVE (AFU_ORTHOLOGUE AFUA_6G07600)-RELATED"/>
    <property type="match status" value="1"/>
</dbReference>
<dbReference type="SUPFAM" id="SSF50475">
    <property type="entry name" value="FMN-binding split barrel"/>
    <property type="match status" value="1"/>
</dbReference>
<feature type="domain" description="Pyridoxamine 5'-phosphate oxidase N-terminal" evidence="2">
    <location>
        <begin position="42"/>
        <end position="141"/>
    </location>
</feature>
<comment type="caution">
    <text evidence="3">The sequence shown here is derived from an EMBL/GenBank/DDBJ whole genome shotgun (WGS) entry which is preliminary data.</text>
</comment>
<keyword evidence="4" id="KW-1185">Reference proteome</keyword>
<dbReference type="Pfam" id="PF01243">
    <property type="entry name" value="PNPOx_N"/>
    <property type="match status" value="1"/>
</dbReference>
<evidence type="ECO:0000256" key="1">
    <source>
        <dbReference type="SAM" id="Coils"/>
    </source>
</evidence>
<gene>
    <name evidence="3" type="ORF">NSPZN2_60127</name>
</gene>
<dbReference type="Gene3D" id="2.30.110.10">
    <property type="entry name" value="Electron Transport, Fmn-binding Protein, Chain A"/>
    <property type="match status" value="1"/>
</dbReference>
<organism evidence="3 4">
    <name type="scientific">Nitrospira defluvii</name>
    <dbReference type="NCBI Taxonomy" id="330214"/>
    <lineage>
        <taxon>Bacteria</taxon>
        <taxon>Pseudomonadati</taxon>
        <taxon>Nitrospirota</taxon>
        <taxon>Nitrospiria</taxon>
        <taxon>Nitrospirales</taxon>
        <taxon>Nitrospiraceae</taxon>
        <taxon>Nitrospira</taxon>
    </lineage>
</organism>
<name>A0ABN7M9W5_9BACT</name>
<keyword evidence="1" id="KW-0175">Coiled coil</keyword>
<sequence>MKPPISDIAFTESVKAVQQRMGSRKHYERMETDGGWENTISKDLADFIGDRDSCYLATANVKGQPYIQHRGGPKGFLKVLDERTLAFADFAGNRQYISIGNLFENNQAFLFLMDYTSQTRVKIWGTAEVVDHDLRLMKQLTDPSYKGKPERAIRFHVEAFDINCRQHIQPRFTQEEVEALVQPLRDRLAELESENKALKSHSAARLR</sequence>
<protein>
    <submittedName>
        <fullName evidence="3">Pyridoxamine 5\\'-phosphate oxidase</fullName>
    </submittedName>
</protein>
<dbReference type="RefSeq" id="WP_213043977.1">
    <property type="nucleotide sequence ID" value="NZ_CAJNBJ010000019.1"/>
</dbReference>
<evidence type="ECO:0000313" key="4">
    <source>
        <dbReference type="Proteomes" id="UP000675880"/>
    </source>
</evidence>
<dbReference type="Proteomes" id="UP000675880">
    <property type="component" value="Unassembled WGS sequence"/>
</dbReference>
<dbReference type="PANTHER" id="PTHR42815:SF2">
    <property type="entry name" value="FAD-BINDING, PUTATIVE (AFU_ORTHOLOGUE AFUA_6G07600)-RELATED"/>
    <property type="match status" value="1"/>
</dbReference>
<evidence type="ECO:0000313" key="3">
    <source>
        <dbReference type="EMBL" id="CAE6793607.1"/>
    </source>
</evidence>
<reference evidence="3 4" key="1">
    <citation type="submission" date="2021-02" db="EMBL/GenBank/DDBJ databases">
        <authorList>
            <person name="Han P."/>
        </authorList>
    </citation>
    <scope>NUCLEOTIDE SEQUENCE [LARGE SCALE GENOMIC DNA]</scope>
    <source>
        <strain evidence="3">Candidatus Nitrospira sp. ZN2</strain>
    </source>
</reference>
<dbReference type="EMBL" id="CAJNBJ010000019">
    <property type="protein sequence ID" value="CAE6793607.1"/>
    <property type="molecule type" value="Genomic_DNA"/>
</dbReference>
<accession>A0ABN7M9W5</accession>